<dbReference type="PROSITE" id="PS00028">
    <property type="entry name" value="ZINC_FINGER_C2H2_1"/>
    <property type="match status" value="5"/>
</dbReference>
<dbReference type="GO" id="GO:0006355">
    <property type="term" value="P:regulation of DNA-templated transcription"/>
    <property type="evidence" value="ECO:0000318"/>
    <property type="project" value="GO_Central"/>
</dbReference>
<feature type="compositionally biased region" description="Low complexity" evidence="12">
    <location>
        <begin position="759"/>
        <end position="769"/>
    </location>
</feature>
<keyword evidence="5 11" id="KW-0863">Zinc-finger</keyword>
<evidence type="ECO:0000256" key="4">
    <source>
        <dbReference type="ARBA" id="ARBA00022737"/>
    </source>
</evidence>
<dbReference type="Gene3D" id="3.30.160.60">
    <property type="entry name" value="Classic Zinc Finger"/>
    <property type="match status" value="5"/>
</dbReference>
<evidence type="ECO:0000313" key="14">
    <source>
        <dbReference type="Ensembl" id="ENSLOCP00000002913.1"/>
    </source>
</evidence>
<dbReference type="SMART" id="SM00355">
    <property type="entry name" value="ZnF_C2H2"/>
    <property type="match status" value="8"/>
</dbReference>
<dbReference type="SUPFAM" id="SSF57667">
    <property type="entry name" value="beta-beta-alpha zinc fingers"/>
    <property type="match status" value="3"/>
</dbReference>
<dbReference type="RefSeq" id="XP_015220141.1">
    <property type="nucleotide sequence ID" value="XM_015364655.2"/>
</dbReference>
<organism evidence="14 15">
    <name type="scientific">Lepisosteus oculatus</name>
    <name type="common">Spotted gar</name>
    <dbReference type="NCBI Taxonomy" id="7918"/>
    <lineage>
        <taxon>Eukaryota</taxon>
        <taxon>Metazoa</taxon>
        <taxon>Chordata</taxon>
        <taxon>Craniata</taxon>
        <taxon>Vertebrata</taxon>
        <taxon>Euteleostomi</taxon>
        <taxon>Actinopterygii</taxon>
        <taxon>Neopterygii</taxon>
        <taxon>Holostei</taxon>
        <taxon>Semionotiformes</taxon>
        <taxon>Lepisosteidae</taxon>
        <taxon>Lepisosteus</taxon>
    </lineage>
</organism>
<feature type="region of interest" description="Disordered" evidence="12">
    <location>
        <begin position="912"/>
        <end position="944"/>
    </location>
</feature>
<dbReference type="InParanoid" id="W5M3F5"/>
<dbReference type="Bgee" id="ENSLOCG00000002484">
    <property type="expression patterns" value="Expressed in ovary and 13 other cell types or tissues"/>
</dbReference>
<dbReference type="Proteomes" id="UP000018468">
    <property type="component" value="Linkage group LG18"/>
</dbReference>
<dbReference type="PANTHER" id="PTHR45925:SF4">
    <property type="entry name" value="ZINC FINGER PROTEIN 217"/>
    <property type="match status" value="1"/>
</dbReference>
<feature type="domain" description="C2H2-type" evidence="13">
    <location>
        <begin position="461"/>
        <end position="488"/>
    </location>
</feature>
<dbReference type="RefSeq" id="XP_015220143.1">
    <property type="nucleotide sequence ID" value="XM_015364657.2"/>
</dbReference>
<dbReference type="EMBL" id="AHAT01021132">
    <property type="status" value="NOT_ANNOTATED_CDS"/>
    <property type="molecule type" value="Genomic_DNA"/>
</dbReference>
<feature type="compositionally biased region" description="Basic and acidic residues" evidence="12">
    <location>
        <begin position="809"/>
        <end position="820"/>
    </location>
</feature>
<keyword evidence="15" id="KW-1185">Reference proteome</keyword>
<dbReference type="Pfam" id="PF00096">
    <property type="entry name" value="zf-C2H2"/>
    <property type="match status" value="3"/>
</dbReference>
<evidence type="ECO:0000256" key="9">
    <source>
        <dbReference type="ARBA" id="ARBA00023163"/>
    </source>
</evidence>
<dbReference type="HOGENOM" id="CLU_010747_0_0_1"/>
<reference evidence="15" key="1">
    <citation type="submission" date="2011-12" db="EMBL/GenBank/DDBJ databases">
        <title>The Draft Genome of Lepisosteus oculatus.</title>
        <authorList>
            <consortium name="The Broad Institute Genome Assembly &amp; Analysis Group"/>
            <consortium name="Computational R&amp;D Group"/>
            <consortium name="and Sequencing Platform"/>
            <person name="Di Palma F."/>
            <person name="Alfoldi J."/>
            <person name="Johnson J."/>
            <person name="Berlin A."/>
            <person name="Gnerre S."/>
            <person name="Jaffe D."/>
            <person name="MacCallum I."/>
            <person name="Young S."/>
            <person name="Walker B.J."/>
            <person name="Lander E.S."/>
            <person name="Lindblad-Toh K."/>
        </authorList>
    </citation>
    <scope>NUCLEOTIDE SEQUENCE [LARGE SCALE GENOMIC DNA]</scope>
</reference>
<evidence type="ECO:0000256" key="5">
    <source>
        <dbReference type="ARBA" id="ARBA00022771"/>
    </source>
</evidence>
<feature type="domain" description="C2H2-type" evidence="13">
    <location>
        <begin position="369"/>
        <end position="396"/>
    </location>
</feature>
<dbReference type="KEGG" id="loc:102694118"/>
<dbReference type="GO" id="GO:0000978">
    <property type="term" value="F:RNA polymerase II cis-regulatory region sequence-specific DNA binding"/>
    <property type="evidence" value="ECO:0000318"/>
    <property type="project" value="GO_Central"/>
</dbReference>
<feature type="region of interest" description="Disordered" evidence="12">
    <location>
        <begin position="10"/>
        <end position="39"/>
    </location>
</feature>
<evidence type="ECO:0000256" key="3">
    <source>
        <dbReference type="ARBA" id="ARBA00022723"/>
    </source>
</evidence>
<feature type="domain" description="C2H2-type" evidence="13">
    <location>
        <begin position="142"/>
        <end position="164"/>
    </location>
</feature>
<feature type="compositionally biased region" description="Polar residues" evidence="12">
    <location>
        <begin position="399"/>
        <end position="417"/>
    </location>
</feature>
<dbReference type="RefSeq" id="XP_015220144.1">
    <property type="nucleotide sequence ID" value="XM_015364658.2"/>
</dbReference>
<feature type="compositionally biased region" description="Polar residues" evidence="12">
    <location>
        <begin position="556"/>
        <end position="572"/>
    </location>
</feature>
<dbReference type="RefSeq" id="XP_006639546.2">
    <property type="nucleotide sequence ID" value="XM_006639483.3"/>
</dbReference>
<dbReference type="Ensembl" id="ENSLOCT00000002919.1">
    <property type="protein sequence ID" value="ENSLOCP00000002913.1"/>
    <property type="gene ID" value="ENSLOCG00000002484.1"/>
</dbReference>
<sequence>MPTHPLISYMESPDGLGQDTANTNASMPGTGSSMTPHTSIPEKALAQVEGCTPLDCMFCEKTFKHQDELSPHVLTQHPTTLFGPAVLRVEAEFLTRSEKGRAKPTPPSDKEEGVSCEVCGQPVKDAAELECHMKKHKDSFTYSCNVCGRRFKEPWFLKNHMRTHGKPGSKNKAQQDLETPVTINDVVQEQTSVSVISPYKMCMVCGFLFHNKEILMEHSKIHIRESEPDEGVQETDRQRASVAPASKESFLQFVGLRSRSSETDAKSEKSAKWIAQLDPFNTYQAWQLATKGKIAVGPGQTKDLGPDVSTDNEDSCSDKEELNEIWSTSKSEKAVKEGFGHEQRSKHAGRETPSPELDQKSASSKDKPTQCGDCGKTFRTYHQLVLHSRIHKKDRGGSESPTASIDGKQLSTSSSDNGMLDRTEECSEDGSEEGLHGDAFQSDKSEDGSEKGKMKILASSKECSYCGKSFRSNYYLNIHLRTHTGEKPYKCEFCDYAAAQKTSLRYHLERRHKDKQPVAEPSSKPIPASPAPDGSAPAKEKSSQEIARIAADNHNAKQSKSWPLSTAGSENASHVGIQSDLGSSKTVIKNSCQLTQSSAVKTDCENSAVAAGHPSGSSDEALKKHALSLDSKMEDKEMKEESFEVPLDLSFKMSLSVSATSVPKSTLLTNTCPLCTYKTLYPEILLMHQKLVHKEKLDAPKKNGLRSSIAALKQKRHTGCPPALEGNDVQPLPPFSRKYPRRTKSPPRQAAKPAEKTQPARPSQAAARAPEADCGKAAHHDAQRYWMGEAHGSSLRHGVTDVRQGQSRFSEKPRDPEAHGKRGNFVVSIRQTLADREGPGPQSQQGRNGIVWPSDAARTCLSSRFGNPPPVDFGEPSSKRIKFSGAPVCETSETAGLRKGDSYGRLLSVGRGVKSSSQASPPSKMPHAFSPVKPVSSTSANGMDPDWKVINILRSYSPSDLASLYNTGVSSASQGTASAASEGNRPSLYQHYSSVLQRRNNPSPMSNARCGPADKNA</sequence>
<comment type="similarity">
    <text evidence="2">Belongs to the krueppel C2H2-type zinc-finger protein family.</text>
</comment>
<dbReference type="EMBL" id="AHAT01021131">
    <property type="status" value="NOT_ANNOTATED_CDS"/>
    <property type="molecule type" value="Genomic_DNA"/>
</dbReference>
<keyword evidence="3" id="KW-0479">Metal-binding</keyword>
<feature type="domain" description="C2H2-type" evidence="13">
    <location>
        <begin position="489"/>
        <end position="517"/>
    </location>
</feature>
<dbReference type="AlphaFoldDB" id="W5M3F5"/>
<feature type="region of interest" description="Disordered" evidence="12">
    <location>
        <begin position="389"/>
        <end position="453"/>
    </location>
</feature>
<reference evidence="14" key="2">
    <citation type="submission" date="2025-08" db="UniProtKB">
        <authorList>
            <consortium name="Ensembl"/>
        </authorList>
    </citation>
    <scope>IDENTIFICATION</scope>
</reference>
<feature type="compositionally biased region" description="Low complexity" evidence="12">
    <location>
        <begin position="519"/>
        <end position="537"/>
    </location>
</feature>
<dbReference type="PANTHER" id="PTHR45925">
    <property type="entry name" value="ZINC FINGER PROTEIN"/>
    <property type="match status" value="1"/>
</dbReference>
<evidence type="ECO:0000256" key="2">
    <source>
        <dbReference type="ARBA" id="ARBA00006991"/>
    </source>
</evidence>
<evidence type="ECO:0000259" key="13">
    <source>
        <dbReference type="PROSITE" id="PS50157"/>
    </source>
</evidence>
<dbReference type="PROSITE" id="PS50157">
    <property type="entry name" value="ZINC_FINGER_C2H2_2"/>
    <property type="match status" value="5"/>
</dbReference>
<dbReference type="FunCoup" id="W5M3F5">
    <property type="interactions" value="892"/>
</dbReference>
<dbReference type="GeneTree" id="ENSGT00940000159884"/>
<feature type="region of interest" description="Disordered" evidence="12">
    <location>
        <begin position="509"/>
        <end position="577"/>
    </location>
</feature>
<accession>W5M3F5</accession>
<name>W5M3F5_LEPOC</name>
<feature type="compositionally biased region" description="Low complexity" evidence="12">
    <location>
        <begin position="970"/>
        <end position="981"/>
    </location>
</feature>
<dbReference type="FunFam" id="3.30.160.60:FF:000075">
    <property type="entry name" value="Putative zinc finger protein 536"/>
    <property type="match status" value="1"/>
</dbReference>
<keyword evidence="4" id="KW-0677">Repeat</keyword>
<dbReference type="GeneID" id="102694118"/>
<evidence type="ECO:0000256" key="1">
    <source>
        <dbReference type="ARBA" id="ARBA00004123"/>
    </source>
</evidence>
<evidence type="ECO:0000313" key="15">
    <source>
        <dbReference type="Proteomes" id="UP000018468"/>
    </source>
</evidence>
<dbReference type="FunFam" id="3.30.160.60:FF:001450">
    <property type="entry name" value="zinc finger protein 774"/>
    <property type="match status" value="1"/>
</dbReference>
<feature type="region of interest" description="Disordered" evidence="12">
    <location>
        <begin position="296"/>
        <end position="371"/>
    </location>
</feature>
<feature type="compositionally biased region" description="Polar residues" evidence="12">
    <location>
        <begin position="19"/>
        <end position="38"/>
    </location>
</feature>
<dbReference type="OMA" id="TFTRQDE"/>
<reference evidence="14" key="3">
    <citation type="submission" date="2025-09" db="UniProtKB">
        <authorList>
            <consortium name="Ensembl"/>
        </authorList>
    </citation>
    <scope>IDENTIFICATION</scope>
</reference>
<evidence type="ECO:0000256" key="7">
    <source>
        <dbReference type="ARBA" id="ARBA00023015"/>
    </source>
</evidence>
<dbReference type="RefSeq" id="XP_015220142.1">
    <property type="nucleotide sequence ID" value="XM_015364656.2"/>
</dbReference>
<dbReference type="OrthoDB" id="8953863at2759"/>
<keyword evidence="7" id="KW-0805">Transcription regulation</keyword>
<feature type="compositionally biased region" description="Polar residues" evidence="12">
    <location>
        <begin position="990"/>
        <end position="1006"/>
    </location>
</feature>
<evidence type="ECO:0000256" key="6">
    <source>
        <dbReference type="ARBA" id="ARBA00022833"/>
    </source>
</evidence>
<dbReference type="CTD" id="7764"/>
<dbReference type="GO" id="GO:0008270">
    <property type="term" value="F:zinc ion binding"/>
    <property type="evidence" value="ECO:0007669"/>
    <property type="project" value="UniProtKB-KW"/>
</dbReference>
<feature type="compositionally biased region" description="Basic and acidic residues" evidence="12">
    <location>
        <begin position="357"/>
        <end position="368"/>
    </location>
</feature>
<feature type="compositionally biased region" description="Basic and acidic residues" evidence="12">
    <location>
        <begin position="770"/>
        <end position="783"/>
    </location>
</feature>
<feature type="domain" description="C2H2-type" evidence="13">
    <location>
        <begin position="200"/>
        <end position="227"/>
    </location>
</feature>
<keyword evidence="8" id="KW-0238">DNA-binding</keyword>
<dbReference type="FunFam" id="3.30.160.60:FF:001038">
    <property type="entry name" value="Zinc finger protein 217"/>
    <property type="match status" value="1"/>
</dbReference>
<evidence type="ECO:0000256" key="8">
    <source>
        <dbReference type="ARBA" id="ARBA00023125"/>
    </source>
</evidence>
<dbReference type="STRING" id="7918.ENSLOCP00000002913"/>
<dbReference type="InterPro" id="IPR013087">
    <property type="entry name" value="Znf_C2H2_type"/>
</dbReference>
<keyword evidence="6" id="KW-0862">Zinc</keyword>
<proteinExistence type="inferred from homology"/>
<keyword evidence="10" id="KW-0539">Nucleus</keyword>
<evidence type="ECO:0000256" key="12">
    <source>
        <dbReference type="SAM" id="MobiDB-lite"/>
    </source>
</evidence>
<feature type="compositionally biased region" description="Basic and acidic residues" evidence="12">
    <location>
        <begin position="433"/>
        <end position="453"/>
    </location>
</feature>
<evidence type="ECO:0000256" key="10">
    <source>
        <dbReference type="ARBA" id="ARBA00023242"/>
    </source>
</evidence>
<dbReference type="GO" id="GO:0000981">
    <property type="term" value="F:DNA-binding transcription factor activity, RNA polymerase II-specific"/>
    <property type="evidence" value="ECO:0000318"/>
    <property type="project" value="GO_Central"/>
</dbReference>
<feature type="compositionally biased region" description="Basic and acidic residues" evidence="12">
    <location>
        <begin position="330"/>
        <end position="350"/>
    </location>
</feature>
<feature type="region of interest" description="Disordered" evidence="12">
    <location>
        <begin position="718"/>
        <end position="824"/>
    </location>
</feature>
<keyword evidence="9" id="KW-0804">Transcription</keyword>
<dbReference type="eggNOG" id="KOG1721">
    <property type="taxonomic scope" value="Eukaryota"/>
</dbReference>
<dbReference type="GO" id="GO:0005634">
    <property type="term" value="C:nucleus"/>
    <property type="evidence" value="ECO:0000318"/>
    <property type="project" value="GO_Central"/>
</dbReference>
<protein>
    <submittedName>
        <fullName evidence="14">Zinc finger protein 217</fullName>
    </submittedName>
</protein>
<feature type="region of interest" description="Disordered" evidence="12">
    <location>
        <begin position="968"/>
        <end position="1017"/>
    </location>
</feature>
<dbReference type="InterPro" id="IPR036236">
    <property type="entry name" value="Znf_C2H2_sf"/>
</dbReference>
<evidence type="ECO:0000256" key="11">
    <source>
        <dbReference type="PROSITE-ProRule" id="PRU00042"/>
    </source>
</evidence>
<dbReference type="InterPro" id="IPR051967">
    <property type="entry name" value="Krueppel_C2H2-ZF"/>
</dbReference>
<comment type="subcellular location">
    <subcellularLocation>
        <location evidence="1">Nucleus</location>
    </subcellularLocation>
</comment>